<dbReference type="InterPro" id="IPR027417">
    <property type="entry name" value="P-loop_NTPase"/>
</dbReference>
<proteinExistence type="predicted"/>
<dbReference type="Gene3D" id="3.40.50.300">
    <property type="entry name" value="P-loop containing nucleotide triphosphate hydrolases"/>
    <property type="match status" value="1"/>
</dbReference>
<dbReference type="InterPro" id="IPR036388">
    <property type="entry name" value="WH-like_DNA-bd_sf"/>
</dbReference>
<dbReference type="Gene3D" id="1.10.10.10">
    <property type="entry name" value="Winged helix-like DNA-binding domain superfamily/Winged helix DNA-binding domain"/>
    <property type="match status" value="1"/>
</dbReference>
<dbReference type="GeneID" id="29940193"/>
<dbReference type="KEGG" id="rpy:Y013_22190"/>
<dbReference type="HOGENOM" id="CLU_025133_0_0_11"/>
<dbReference type="eggNOG" id="COG2909">
    <property type="taxonomic scope" value="Bacteria"/>
</dbReference>
<evidence type="ECO:0000313" key="2">
    <source>
        <dbReference type="Proteomes" id="UP000018781"/>
    </source>
</evidence>
<organism evidence="1 2">
    <name type="scientific">Rhodococcus pyridinivorans SB3094</name>
    <dbReference type="NCBI Taxonomy" id="1435356"/>
    <lineage>
        <taxon>Bacteria</taxon>
        <taxon>Bacillati</taxon>
        <taxon>Actinomycetota</taxon>
        <taxon>Actinomycetes</taxon>
        <taxon>Mycobacteriales</taxon>
        <taxon>Nocardiaceae</taxon>
        <taxon>Rhodococcus</taxon>
    </lineage>
</organism>
<dbReference type="PATRIC" id="fig|1435356.3.peg.4467"/>
<dbReference type="SUPFAM" id="SSF52540">
    <property type="entry name" value="P-loop containing nucleoside triphosphate hydrolases"/>
    <property type="match status" value="1"/>
</dbReference>
<protein>
    <submittedName>
        <fullName evidence="1">Uncharacterized protein</fullName>
    </submittedName>
</protein>
<name>V9XP59_9NOCA</name>
<sequence length="707" mass="79001">MRPMIAVRFSSSVVLDLTRADQGDSGLERHVEALARARRVFVGRDAELEIVRSALDSPEPSIAVLYLYGPGGIGKTCLLGAISDLAERSHRAVTVIDGRNTDASPGSVLASVDRHIGDRPRVLLLDSYERLRVLDDWIRTDFLPGLPATTLTVIADRSPPSAGWRTDPGWGDLLRIVSLRNFDPATSAAYLTPARVPEELHDEIIGATHGHPLGLGLLTDVFVRGGDVRVPWPPDLVGMLLRRFLDTEPGIAHRRALEVCALARVTTEALLRDALELTDAHAEFEWLRELSFVEAGPDGLFPHDLARDVLDADLRWRDPDAYRYTFHRVWKGIRRGLDSAGECEQQQAIVDLKFVFRNLPGVLSPVDWQSWGSAQPERAEQADHSAIVDLVRTSEGDESAVHARRWLERQPEGFFVLRDTDGSIRGVLGLLELSRASPEDVRADPATRAAWDFARRTAPSRPGECVAITRIVIDRADYQNPSPTMNSVPVLTFQRYFTLPHLSWDFLALAEPDRWNEYFAVADLPRAEGADFTVGDRHYGLFAHDFRRRDVDEWLTVVTDRALAQGHSGPEPTMSLPLALSEKEFAEAVRNALHDLRRPDLLSRNPLLHTRVLHKRSSPDDPDPVVLRALLREAIDSLASDPRDDKLFRAVDRTYVRGAATQEAAAARLGLPFSTYRRHLTRGVTRVVGWLWDLEVYGEAPSGREHM</sequence>
<evidence type="ECO:0000313" key="1">
    <source>
        <dbReference type="EMBL" id="AHD23142.1"/>
    </source>
</evidence>
<dbReference type="RefSeq" id="WP_024103321.1">
    <property type="nucleotide sequence ID" value="NC_023150.1"/>
</dbReference>
<gene>
    <name evidence="1" type="ORF">Y013_22190</name>
</gene>
<dbReference type="EMBL" id="CP006996">
    <property type="protein sequence ID" value="AHD23142.1"/>
    <property type="molecule type" value="Genomic_DNA"/>
</dbReference>
<reference evidence="1 2" key="1">
    <citation type="journal article" date="2014" name="Genome Announc.">
        <title>Complete Genome of Rhodococcus pyridinivorans SB3094, a Methyl-Ethyl-Ketone-Degrading Bacterium Used for Bioaugmentation.</title>
        <authorList>
            <person name="Dueholm M.S."/>
            <person name="Albertsen M."/>
            <person name="D'Imperio S."/>
            <person name="Tale V.P."/>
            <person name="Lewis D."/>
            <person name="Nielsen P.H."/>
            <person name="Nielsen J.L."/>
        </authorList>
    </citation>
    <scope>NUCLEOTIDE SEQUENCE [LARGE SCALE GENOMIC DNA]</scope>
    <source>
        <strain evidence="1 2">SB3094</strain>
    </source>
</reference>
<accession>V9XP59</accession>
<dbReference type="Proteomes" id="UP000018781">
    <property type="component" value="Chromosome"/>
</dbReference>
<dbReference type="AlphaFoldDB" id="V9XP59"/>